<evidence type="ECO:0000313" key="1">
    <source>
        <dbReference type="EMBL" id="TGG75701.1"/>
    </source>
</evidence>
<gene>
    <name evidence="1" type="ORF">D8771_32395</name>
</gene>
<dbReference type="EMBL" id="RCIY01000114">
    <property type="protein sequence ID" value="TGG75701.1"/>
    <property type="molecule type" value="Genomic_DNA"/>
</dbReference>
<dbReference type="GeneID" id="75181756"/>
<protein>
    <submittedName>
        <fullName evidence="1">Uncharacterized protein</fullName>
    </submittedName>
</protein>
<reference evidence="1 2" key="1">
    <citation type="submission" date="2018-10" db="EMBL/GenBank/DDBJ databases">
        <title>Isolation of pseudouridimycin from Streptomyces albus DSM 40763.</title>
        <authorList>
            <person name="Rosenqvist P."/>
            <person name="Metsae-Ketelae M."/>
            <person name="Virta P."/>
        </authorList>
    </citation>
    <scope>NUCLEOTIDE SEQUENCE [LARGE SCALE GENOMIC DNA]</scope>
    <source>
        <strain evidence="1 2">DSM 40763</strain>
    </source>
</reference>
<dbReference type="Proteomes" id="UP000298111">
    <property type="component" value="Unassembled WGS sequence"/>
</dbReference>
<sequence>MWRIGQRVRDRTTGKEGEIIRITLPSPLIYRLRLDDDDVPLVVYRYDHQLDVPSSRGGTAPQDRRG</sequence>
<proteinExistence type="predicted"/>
<dbReference type="AlphaFoldDB" id="A0A6C1C4T9"/>
<name>A0A6C1C4T9_9ACTN</name>
<organism evidence="1 2">
    <name type="scientific">Streptomyces albus</name>
    <dbReference type="NCBI Taxonomy" id="1888"/>
    <lineage>
        <taxon>Bacteria</taxon>
        <taxon>Bacillati</taxon>
        <taxon>Actinomycetota</taxon>
        <taxon>Actinomycetes</taxon>
        <taxon>Kitasatosporales</taxon>
        <taxon>Streptomycetaceae</taxon>
        <taxon>Streptomyces</taxon>
    </lineage>
</organism>
<accession>A0A6C1C4T9</accession>
<evidence type="ECO:0000313" key="2">
    <source>
        <dbReference type="Proteomes" id="UP000298111"/>
    </source>
</evidence>
<dbReference type="RefSeq" id="WP_016469355.1">
    <property type="nucleotide sequence ID" value="NZ_BBQG01000070.1"/>
</dbReference>
<comment type="caution">
    <text evidence="1">The sequence shown here is derived from an EMBL/GenBank/DDBJ whole genome shotgun (WGS) entry which is preliminary data.</text>
</comment>